<gene>
    <name evidence="1" type="ORF">BZG01_15205</name>
</gene>
<organism evidence="1 2">
    <name type="scientific">Labilibaculum manganireducens</name>
    <dbReference type="NCBI Taxonomy" id="1940525"/>
    <lineage>
        <taxon>Bacteria</taxon>
        <taxon>Pseudomonadati</taxon>
        <taxon>Bacteroidota</taxon>
        <taxon>Bacteroidia</taxon>
        <taxon>Marinilabiliales</taxon>
        <taxon>Marinifilaceae</taxon>
        <taxon>Labilibaculum</taxon>
    </lineage>
</organism>
<accession>A0A2N3I167</accession>
<dbReference type="Proteomes" id="UP000233618">
    <property type="component" value="Unassembled WGS sequence"/>
</dbReference>
<dbReference type="EMBL" id="MVDE01000026">
    <property type="protein sequence ID" value="PKQ64041.1"/>
    <property type="molecule type" value="Genomic_DNA"/>
</dbReference>
<dbReference type="RefSeq" id="WP_101310702.1">
    <property type="nucleotide sequence ID" value="NZ_MVDE01000026.1"/>
</dbReference>
<evidence type="ECO:0000313" key="2">
    <source>
        <dbReference type="Proteomes" id="UP000233618"/>
    </source>
</evidence>
<name>A0A2N3I167_9BACT</name>
<sequence>MKGVTTIWLNDFPENKLSIEEKEITESEQVQGGGLLEIINYIISEQIRLGKGSPLDNFIQALGIFHYKPEDSLNEFADTKYCSKVLRDVLGDVIVGIEAEARFIVATVFKHLQKLEFLKNEDEILIILEQGGWTEKEIANPTAIAEQILTKEMKKLSNGAEILGLTSDYVESYFQTKAQNISAFTLEHAEDFFKSKELSGKKFKAIANSLGASNKELQQLMKYRTTGNTKGIELFLVNKRVTNGTTDAVLKRMYQSNKELKSFIGTNTKAVKDLVRKSGYAKKFMKFAFKNVNTLGYVDSLISLESAYEPEKMMDNMLTAAGTLISASAGFGVSALLAIGNDHWDRFEEDMFEVIYNSCGISWSDLCDVDDDGKFETPQFCRLFLHYKKEEHILFSNKKIVPTSIRILDTSVAGDVFGFEPKYVNYFLYEDRELSEVCCTRYQN</sequence>
<comment type="caution">
    <text evidence="1">The sequence shown here is derived from an EMBL/GenBank/DDBJ whole genome shotgun (WGS) entry which is preliminary data.</text>
</comment>
<reference evidence="1 2" key="1">
    <citation type="journal article" date="2017" name="Front. Microbiol.">
        <title>Labilibaculum manganireducens gen. nov., sp. nov. and Labilibaculum filiforme sp. nov., Novel Bacteroidetes Isolated from Subsurface Sediments of the Baltic Sea.</title>
        <authorList>
            <person name="Vandieken V."/>
            <person name="Marshall I.P."/>
            <person name="Niemann H."/>
            <person name="Engelen B."/>
            <person name="Cypionka H."/>
        </authorList>
    </citation>
    <scope>NUCLEOTIDE SEQUENCE [LARGE SCALE GENOMIC DNA]</scope>
    <source>
        <strain evidence="1 2">59.10-2M</strain>
    </source>
</reference>
<proteinExistence type="predicted"/>
<dbReference type="AlphaFoldDB" id="A0A2N3I167"/>
<evidence type="ECO:0000313" key="1">
    <source>
        <dbReference type="EMBL" id="PKQ64041.1"/>
    </source>
</evidence>
<keyword evidence="2" id="KW-1185">Reference proteome</keyword>
<protein>
    <submittedName>
        <fullName evidence="1">Uncharacterized protein</fullName>
    </submittedName>
</protein>